<evidence type="ECO:0000256" key="1">
    <source>
        <dbReference type="ARBA" id="ARBA00004141"/>
    </source>
</evidence>
<feature type="region of interest" description="Disordered" evidence="6">
    <location>
        <begin position="839"/>
        <end position="900"/>
    </location>
</feature>
<dbReference type="PRINTS" id="PR01463">
    <property type="entry name" value="EAGCHANLFMLY"/>
</dbReference>
<feature type="transmembrane region" description="Helical" evidence="7">
    <location>
        <begin position="441"/>
        <end position="465"/>
    </location>
</feature>
<feature type="transmembrane region" description="Helical" evidence="7">
    <location>
        <begin position="324"/>
        <end position="349"/>
    </location>
</feature>
<evidence type="ECO:0000256" key="6">
    <source>
        <dbReference type="SAM" id="MobiDB-lite"/>
    </source>
</evidence>
<dbReference type="SUPFAM" id="SSF81324">
    <property type="entry name" value="Voltage-gated potassium channels"/>
    <property type="match status" value="1"/>
</dbReference>
<dbReference type="SUPFAM" id="SSF51206">
    <property type="entry name" value="cAMP-binding domain-like"/>
    <property type="match status" value="1"/>
</dbReference>
<reference evidence="9 10" key="1">
    <citation type="submission" date="2014-06" db="EMBL/GenBank/DDBJ databases">
        <authorList>
            <person name="Swart Estienne"/>
        </authorList>
    </citation>
    <scope>NUCLEOTIDE SEQUENCE [LARGE SCALE GENOMIC DNA]</scope>
    <source>
        <strain evidence="9 10">130c</strain>
    </source>
</reference>
<feature type="compositionally biased region" description="Basic and acidic residues" evidence="6">
    <location>
        <begin position="1"/>
        <end position="12"/>
    </location>
</feature>
<feature type="compositionally biased region" description="Polar residues" evidence="6">
    <location>
        <begin position="13"/>
        <end position="27"/>
    </location>
</feature>
<dbReference type="InterPro" id="IPR003938">
    <property type="entry name" value="K_chnl_volt-dep_EAG/ELK/ERG"/>
</dbReference>
<feature type="compositionally biased region" description="Basic and acidic residues" evidence="6">
    <location>
        <begin position="122"/>
        <end position="131"/>
    </location>
</feature>
<keyword evidence="2 7" id="KW-0812">Transmembrane</keyword>
<evidence type="ECO:0000256" key="2">
    <source>
        <dbReference type="ARBA" id="ARBA00022692"/>
    </source>
</evidence>
<feature type="region of interest" description="Disordered" evidence="6">
    <location>
        <begin position="1"/>
        <end position="27"/>
    </location>
</feature>
<evidence type="ECO:0000256" key="7">
    <source>
        <dbReference type="SAM" id="Phobius"/>
    </source>
</evidence>
<dbReference type="GO" id="GO:0005249">
    <property type="term" value="F:voltage-gated potassium channel activity"/>
    <property type="evidence" value="ECO:0007669"/>
    <property type="project" value="InterPro"/>
</dbReference>
<dbReference type="PANTHER" id="PTHR47823:SF9">
    <property type="entry name" value="CHROMOSOME UNDETERMINED SCAFFOLD_10, WHOLE GENOME SHOTGUN SEQUENCE"/>
    <property type="match status" value="1"/>
</dbReference>
<evidence type="ECO:0000256" key="3">
    <source>
        <dbReference type="ARBA" id="ARBA00022989"/>
    </source>
</evidence>
<gene>
    <name evidence="9" type="primary">Contig17884.g19010</name>
    <name evidence="9" type="ORF">STYLEM_6391</name>
</gene>
<evidence type="ECO:0000259" key="8">
    <source>
        <dbReference type="Pfam" id="PF00520"/>
    </source>
</evidence>
<comment type="subcellular location">
    <subcellularLocation>
        <location evidence="1">Membrane</location>
        <topology evidence="1">Multi-pass membrane protein</topology>
    </subcellularLocation>
</comment>
<organism evidence="9 10">
    <name type="scientific">Stylonychia lemnae</name>
    <name type="common">Ciliate</name>
    <dbReference type="NCBI Taxonomy" id="5949"/>
    <lineage>
        <taxon>Eukaryota</taxon>
        <taxon>Sar</taxon>
        <taxon>Alveolata</taxon>
        <taxon>Ciliophora</taxon>
        <taxon>Intramacronucleata</taxon>
        <taxon>Spirotrichea</taxon>
        <taxon>Stichotrichia</taxon>
        <taxon>Sporadotrichida</taxon>
        <taxon>Oxytrichidae</taxon>
        <taxon>Stylonychinae</taxon>
        <taxon>Stylonychia</taxon>
    </lineage>
</organism>
<evidence type="ECO:0000256" key="4">
    <source>
        <dbReference type="ARBA" id="ARBA00023136"/>
    </source>
</evidence>
<dbReference type="PANTHER" id="PTHR47823">
    <property type="entry name" value="ION_TRANS DOMAIN-CONTAINING PROTEIN"/>
    <property type="match status" value="1"/>
</dbReference>
<feature type="compositionally biased region" description="Polar residues" evidence="6">
    <location>
        <begin position="885"/>
        <end position="895"/>
    </location>
</feature>
<dbReference type="GO" id="GO:0016020">
    <property type="term" value="C:membrane"/>
    <property type="evidence" value="ECO:0007669"/>
    <property type="project" value="UniProtKB-SubCell"/>
</dbReference>
<keyword evidence="4 7" id="KW-0472">Membrane</keyword>
<dbReference type="Gene3D" id="1.10.287.70">
    <property type="match status" value="1"/>
</dbReference>
<feature type="domain" description="Ion transport" evidence="8">
    <location>
        <begin position="302"/>
        <end position="544"/>
    </location>
</feature>
<accession>A0A078A5C0</accession>
<feature type="transmembrane region" description="Helical" evidence="7">
    <location>
        <begin position="300"/>
        <end position="318"/>
    </location>
</feature>
<proteinExistence type="predicted"/>
<dbReference type="OrthoDB" id="421226at2759"/>
<dbReference type="FunFam" id="1.10.287.70:FF:000123">
    <property type="entry name" value="Potassium channel KAT3"/>
    <property type="match status" value="1"/>
</dbReference>
<feature type="compositionally biased region" description="Basic and acidic residues" evidence="6">
    <location>
        <begin position="872"/>
        <end position="883"/>
    </location>
</feature>
<protein>
    <submittedName>
        <fullName evidence="9">Cation channel family protein</fullName>
    </submittedName>
</protein>
<keyword evidence="5" id="KW-0175">Coiled coil</keyword>
<evidence type="ECO:0000313" key="9">
    <source>
        <dbReference type="EMBL" id="CDW77430.1"/>
    </source>
</evidence>
<feature type="compositionally biased region" description="Polar residues" evidence="6">
    <location>
        <begin position="98"/>
        <end position="121"/>
    </location>
</feature>
<dbReference type="Pfam" id="PF00520">
    <property type="entry name" value="Ion_trans"/>
    <property type="match status" value="1"/>
</dbReference>
<name>A0A078A5C0_STYLE</name>
<dbReference type="OMA" id="NHNDCFS"/>
<evidence type="ECO:0000256" key="5">
    <source>
        <dbReference type="SAM" id="Coils"/>
    </source>
</evidence>
<dbReference type="EMBL" id="CCKQ01006141">
    <property type="protein sequence ID" value="CDW77430.1"/>
    <property type="molecule type" value="Genomic_DNA"/>
</dbReference>
<feature type="region of interest" description="Disordered" evidence="6">
    <location>
        <begin position="97"/>
        <end position="131"/>
    </location>
</feature>
<sequence length="1051" mass="122070">MKATKNKRDSIDKSNSGLLAQMQGEDNFTTKVEANKLFEKKTISIKRLSEKIKNVQEEEIDASENDQNQNSHRQPKTQTDLIFKLLNQDLNLAPIQRKSGNVSPTQNDLADSPSKSQNSQGSKKDSGKNVRMELSVNTQKALFKPINSRDIDDLESPGHRNGLLFKFFENQVREKMQQAKIEVSMFDADKQKCDEEVKESKSDAVKSGLIKGFLKKINFSNNKQNSKQMRVKMKLTTKTTIVSMIIKLTKIMIYPARVQLKNSEAKELKMPGKRKQQMFLKRLRILLEEKSMITIHQGEHLMLLLYTCIQGPYAIAFLENSDQPWLVINAVVDVIFFIDIIVNFLSAFYDKEYEMIDDKRSIAKQYLQSWFLIDLLSIIPFDQIFEQASYNRLARVIRIGKIYKIVKMTRLVRMLKIVKERNKFVKYLNEVLQIGIGFERLLFMMLIFLVLCHVTACLWIFTARFDEYSKINWIFQNNFQDFDDFTLYITSFYFTVTTIVTVGYGDIHAYSIGEKFMSIFLMIIGVISFSFATGSLSSIISNYDASQAQLKEKMATLNDIKRKYDIRPDLFDELRKTVKYDHSKNYHDVMKFMTELPYKLKIELALEIHKDIYRDIEFFKKQDKNFIVWVCPLLRPFLVSEQDYIYKEGDDIKERVAGYVIPRFHNTVYIQIEKGDTFGHIDLVYDPEILNIQTNIKKKTQKNKDIFRRFTIQAIINCELLILTLEDVDKMKIEFPEVFDRLFNNSLKRLQKILKLKIDAMEQCEKANSISNTSSNMQNNILNQLQSAINKENGKKLGINIQEYKSKKLKKLLTLSDVKAVANFSSNSASLKQIDEEIESSFHSSDESDDEDSLKSSSISIKTENNDEDNIEDKKEVSIKEEENTNQPGDASNTSKRSRIKIDILPLEDLDGSDQQPESKEVPVLKLERKKSKLLQNRQQESSVANSENFNLDQKTFIQKFKNKFSARKSMVIADDNQNTQNLQEQIQQQSQNTQDLSKRVDNIEAMMQTLLSTVQEMRDDMKEMKNQAGQHKYLQHPIATLKKTKFSSFV</sequence>
<dbReference type="InterPro" id="IPR014710">
    <property type="entry name" value="RmlC-like_jellyroll"/>
</dbReference>
<dbReference type="Gene3D" id="2.60.120.10">
    <property type="entry name" value="Jelly Rolls"/>
    <property type="match status" value="1"/>
</dbReference>
<evidence type="ECO:0000313" key="10">
    <source>
        <dbReference type="Proteomes" id="UP000039865"/>
    </source>
</evidence>
<feature type="coiled-coil region" evidence="5">
    <location>
        <begin position="38"/>
        <end position="65"/>
    </location>
</feature>
<feature type="coiled-coil region" evidence="5">
    <location>
        <begin position="973"/>
        <end position="1028"/>
    </location>
</feature>
<feature type="transmembrane region" description="Helical" evidence="7">
    <location>
        <begin position="516"/>
        <end position="540"/>
    </location>
</feature>
<dbReference type="Proteomes" id="UP000039865">
    <property type="component" value="Unassembled WGS sequence"/>
</dbReference>
<dbReference type="InterPro" id="IPR018490">
    <property type="entry name" value="cNMP-bd_dom_sf"/>
</dbReference>
<keyword evidence="3 7" id="KW-1133">Transmembrane helix</keyword>
<dbReference type="InParanoid" id="A0A078A5C0"/>
<dbReference type="AlphaFoldDB" id="A0A078A5C0"/>
<dbReference type="InterPro" id="IPR005821">
    <property type="entry name" value="Ion_trans_dom"/>
</dbReference>
<keyword evidence="10" id="KW-1185">Reference proteome</keyword>
<feature type="transmembrane region" description="Helical" evidence="7">
    <location>
        <begin position="485"/>
        <end position="504"/>
    </location>
</feature>